<dbReference type="AlphaFoldDB" id="A0AA38MBF7"/>
<sequence>MSSSLRRSQRTQSSSSQPSTSKRPARKPGESSLNSKHGKPKSKQIITSPDLRTRRESHTSDDSNLSPTRKRSNSNSTVVSHISEESEPQEYFKYTIQNIPTKFAPQKHLYTLLTTHLLVRDIEVLKANFNKSALLITRSELPPNFHSQLQRACSDASVTIGPINPRNRPQQNSKKSPYFSIVVRDVDISIEEMDIVNHATSVDLKIHKIWRIVSKKTNKPTPLVRVISSDPQTIDTLLNSGLNIFGRHHPCEPSHPPPPTPVQCPKCFTLGHTASECNKKPICPTCPNTHAPNKCPKTDPQCPFCHGNHPAWSRKCPEFEKLTVTPETPTIPTYIINPPAEFADPVDPLDDVPEPVEINVSTIHAKALIAYTTKLFFDLFPHEKSKTQSAIKNASQAIFKITPNSTTQDTASS</sequence>
<feature type="compositionally biased region" description="Basic and acidic residues" evidence="1">
    <location>
        <begin position="51"/>
        <end position="61"/>
    </location>
</feature>
<dbReference type="EMBL" id="JALNTZ010000005">
    <property type="protein sequence ID" value="KAJ3650900.1"/>
    <property type="molecule type" value="Genomic_DNA"/>
</dbReference>
<reference evidence="2" key="1">
    <citation type="journal article" date="2023" name="G3 (Bethesda)">
        <title>Whole genome assemblies of Zophobas morio and Tenebrio molitor.</title>
        <authorList>
            <person name="Kaur S."/>
            <person name="Stinson S.A."/>
            <person name="diCenzo G.C."/>
        </authorList>
    </citation>
    <scope>NUCLEOTIDE SEQUENCE</scope>
    <source>
        <strain evidence="2">QUZm001</strain>
    </source>
</reference>
<accession>A0AA38MBF7</accession>
<feature type="compositionally biased region" description="Polar residues" evidence="1">
    <location>
        <begin position="62"/>
        <end position="80"/>
    </location>
</feature>
<name>A0AA38MBF7_9CUCU</name>
<keyword evidence="3" id="KW-1185">Reference proteome</keyword>
<evidence type="ECO:0000313" key="3">
    <source>
        <dbReference type="Proteomes" id="UP001168821"/>
    </source>
</evidence>
<dbReference type="Proteomes" id="UP001168821">
    <property type="component" value="Unassembled WGS sequence"/>
</dbReference>
<evidence type="ECO:0008006" key="4">
    <source>
        <dbReference type="Google" id="ProtNLM"/>
    </source>
</evidence>
<gene>
    <name evidence="2" type="ORF">Zmor_016975</name>
</gene>
<evidence type="ECO:0000313" key="2">
    <source>
        <dbReference type="EMBL" id="KAJ3650900.1"/>
    </source>
</evidence>
<protein>
    <recommendedName>
        <fullName evidence="4">Gag-like protein</fullName>
    </recommendedName>
</protein>
<feature type="compositionally biased region" description="Low complexity" evidence="1">
    <location>
        <begin position="1"/>
        <end position="21"/>
    </location>
</feature>
<organism evidence="2 3">
    <name type="scientific">Zophobas morio</name>
    <dbReference type="NCBI Taxonomy" id="2755281"/>
    <lineage>
        <taxon>Eukaryota</taxon>
        <taxon>Metazoa</taxon>
        <taxon>Ecdysozoa</taxon>
        <taxon>Arthropoda</taxon>
        <taxon>Hexapoda</taxon>
        <taxon>Insecta</taxon>
        <taxon>Pterygota</taxon>
        <taxon>Neoptera</taxon>
        <taxon>Endopterygota</taxon>
        <taxon>Coleoptera</taxon>
        <taxon>Polyphaga</taxon>
        <taxon>Cucujiformia</taxon>
        <taxon>Tenebrionidae</taxon>
        <taxon>Zophobas</taxon>
    </lineage>
</organism>
<comment type="caution">
    <text evidence="2">The sequence shown here is derived from an EMBL/GenBank/DDBJ whole genome shotgun (WGS) entry which is preliminary data.</text>
</comment>
<evidence type="ECO:0000256" key="1">
    <source>
        <dbReference type="SAM" id="MobiDB-lite"/>
    </source>
</evidence>
<proteinExistence type="predicted"/>
<feature type="region of interest" description="Disordered" evidence="1">
    <location>
        <begin position="1"/>
        <end position="84"/>
    </location>
</feature>